<protein>
    <recommendedName>
        <fullName evidence="1">Haemolysin activator HlyB C-terminal domain-containing protein</fullName>
    </recommendedName>
</protein>
<proteinExistence type="predicted"/>
<dbReference type="GO" id="GO:0098046">
    <property type="term" value="C:type V protein secretion system complex"/>
    <property type="evidence" value="ECO:0007669"/>
    <property type="project" value="TreeGrafter"/>
</dbReference>
<accession>A0A126V125</accession>
<dbReference type="Gene3D" id="2.40.160.50">
    <property type="entry name" value="membrane protein fhac: a member of the omp85/tpsb transporter family"/>
    <property type="match status" value="1"/>
</dbReference>
<dbReference type="EMBL" id="CP014327">
    <property type="protein sequence ID" value="AML51857.1"/>
    <property type="molecule type" value="Genomic_DNA"/>
</dbReference>
<dbReference type="InterPro" id="IPR005565">
    <property type="entry name" value="Hemolysn_activator_HlyB_C"/>
</dbReference>
<name>A0A126V125_9RHOB</name>
<dbReference type="InterPro" id="IPR051544">
    <property type="entry name" value="TPS_OM_transporter"/>
</dbReference>
<dbReference type="Proteomes" id="UP000070371">
    <property type="component" value="Chromosome"/>
</dbReference>
<dbReference type="AlphaFoldDB" id="A0A126V125"/>
<dbReference type="GO" id="GO:0046819">
    <property type="term" value="P:protein secretion by the type V secretion system"/>
    <property type="evidence" value="ECO:0007669"/>
    <property type="project" value="TreeGrafter"/>
</dbReference>
<evidence type="ECO:0000313" key="2">
    <source>
        <dbReference type="EMBL" id="AML51857.1"/>
    </source>
</evidence>
<organism evidence="2 3">
    <name type="scientific">Falsihalocynthiibacter arcticus</name>
    <dbReference type="NCBI Taxonomy" id="1579316"/>
    <lineage>
        <taxon>Bacteria</taxon>
        <taxon>Pseudomonadati</taxon>
        <taxon>Pseudomonadota</taxon>
        <taxon>Alphaproteobacteria</taxon>
        <taxon>Rhodobacterales</taxon>
        <taxon>Roseobacteraceae</taxon>
        <taxon>Falsihalocynthiibacter</taxon>
    </lineage>
</organism>
<dbReference type="KEGG" id="hat:RC74_11800"/>
<feature type="domain" description="Haemolysin activator HlyB C-terminal" evidence="1">
    <location>
        <begin position="62"/>
        <end position="152"/>
    </location>
</feature>
<dbReference type="Pfam" id="PF03865">
    <property type="entry name" value="ShlB"/>
    <property type="match status" value="1"/>
</dbReference>
<dbReference type="PANTHER" id="PTHR34597">
    <property type="entry name" value="SLR1661 PROTEIN"/>
    <property type="match status" value="1"/>
</dbReference>
<evidence type="ECO:0000313" key="3">
    <source>
        <dbReference type="Proteomes" id="UP000070371"/>
    </source>
</evidence>
<sequence>MNTDTIKLAPGFTVVYNGDRGTSRGQIQAVFADSTNNIFDFERDINLITGSFYGDYTLGSNRSLVASAAFQSTDQQLLPGDLLFQIGGPLTVRGYPSDGIAGDKGYYGSLEFHQKNFLNISFLDGYVFTDLGAVYSTFPEKTTLASVGAGVNYDFKNNNRFEMTAAFPLLDSLNNQSSFVFYAGLTFKGL</sequence>
<dbReference type="GO" id="GO:0008320">
    <property type="term" value="F:protein transmembrane transporter activity"/>
    <property type="evidence" value="ECO:0007669"/>
    <property type="project" value="TreeGrafter"/>
</dbReference>
<gene>
    <name evidence="2" type="ORF">RC74_11800</name>
</gene>
<evidence type="ECO:0000259" key="1">
    <source>
        <dbReference type="Pfam" id="PF03865"/>
    </source>
</evidence>
<keyword evidence="3" id="KW-1185">Reference proteome</keyword>
<reference evidence="2 3" key="1">
    <citation type="submission" date="2016-02" db="EMBL/GenBank/DDBJ databases">
        <title>Complete genome sequence of Halocynthiibacter arcticus PAMC 20958t from arctic marine sediment.</title>
        <authorList>
            <person name="Lee Y.M."/>
            <person name="Baek K."/>
            <person name="Lee H.K."/>
            <person name="Shin S.C."/>
        </authorList>
    </citation>
    <scope>NUCLEOTIDE SEQUENCE [LARGE SCALE GENOMIC DNA]</scope>
    <source>
        <strain evidence="2">PAMC 20958</strain>
    </source>
</reference>
<dbReference type="PANTHER" id="PTHR34597:SF1">
    <property type="entry name" value="HEME_HEMOPEXIN TRANSPORTER PROTEIN HUXB"/>
    <property type="match status" value="1"/>
</dbReference>